<organism evidence="1 2">
    <name type="scientific">Niabella yanshanensis</name>
    <dbReference type="NCBI Taxonomy" id="577386"/>
    <lineage>
        <taxon>Bacteria</taxon>
        <taxon>Pseudomonadati</taxon>
        <taxon>Bacteroidota</taxon>
        <taxon>Chitinophagia</taxon>
        <taxon>Chitinophagales</taxon>
        <taxon>Chitinophagaceae</taxon>
        <taxon>Niabella</taxon>
    </lineage>
</organism>
<dbReference type="SUPFAM" id="SSF48452">
    <property type="entry name" value="TPR-like"/>
    <property type="match status" value="1"/>
</dbReference>
<gene>
    <name evidence="1" type="ORF">U0035_19005</name>
</gene>
<accession>A0ABZ0W3B7</accession>
<sequence>MNKLHNKIFLLAISFAIFSCSKFDTLNTDPVKPSVATPEQLILSAEKSASDILYNSIVNNRVGMHYAQYWAATDKEENSRYNLDEGSNSTLWSLYSRSLKDLKEITIINENAPIPEPVANQNAIAGIIRVWIYHILADTYGNIPYSEAIGEENATPVYDDAATIYSDLIRKLNECQAALDPEKPSFASGDVIYKGDITKWKKLANSLILRIAMRMSDVKAGEAKTAIEAAIKNGVIVASTDDALFPYTSQAPNQYPYNDFARPLIEFVVSKTMVDFMQSLNDPRLAIYARRATESQTIIGKPYGLGSQTASDAQKYSIPGTRVYAPDFPGILMTASEVNFLLAEAAQRGMSTGGTADSFYNAAIKENMKFWNVADAAATTYINSVPFNSANWKNSLGSQKWIAMYMQGLQAWFERVRLNFKKPDGADLFIAPQAGSLDPSVALVPARLTYPVVETNTNAANKEAAAQAIGGDTKGTKLWWQKF</sequence>
<keyword evidence="2" id="KW-1185">Reference proteome</keyword>
<dbReference type="EMBL" id="CP139960">
    <property type="protein sequence ID" value="WQD37760.1"/>
    <property type="molecule type" value="Genomic_DNA"/>
</dbReference>
<dbReference type="InterPro" id="IPR041662">
    <property type="entry name" value="SusD-like_2"/>
</dbReference>
<proteinExistence type="predicted"/>
<dbReference type="Proteomes" id="UP001325680">
    <property type="component" value="Chromosome"/>
</dbReference>
<name>A0ABZ0W3B7_9BACT</name>
<dbReference type="Gene3D" id="1.25.40.390">
    <property type="match status" value="1"/>
</dbReference>
<dbReference type="PROSITE" id="PS51257">
    <property type="entry name" value="PROKAR_LIPOPROTEIN"/>
    <property type="match status" value="1"/>
</dbReference>
<evidence type="ECO:0000313" key="2">
    <source>
        <dbReference type="Proteomes" id="UP001325680"/>
    </source>
</evidence>
<dbReference type="RefSeq" id="WP_114790530.1">
    <property type="nucleotide sequence ID" value="NZ_CP139960.1"/>
</dbReference>
<dbReference type="InterPro" id="IPR011990">
    <property type="entry name" value="TPR-like_helical_dom_sf"/>
</dbReference>
<dbReference type="Pfam" id="PF12771">
    <property type="entry name" value="SusD-like_2"/>
    <property type="match status" value="1"/>
</dbReference>
<evidence type="ECO:0000313" key="1">
    <source>
        <dbReference type="EMBL" id="WQD37760.1"/>
    </source>
</evidence>
<protein>
    <submittedName>
        <fullName evidence="1">SusD/RagB family nutrient-binding outer membrane lipoprotein</fullName>
    </submittedName>
</protein>
<reference evidence="1 2" key="1">
    <citation type="submission" date="2023-12" db="EMBL/GenBank/DDBJ databases">
        <title>Genome sequencing and assembly of bacterial species from a model synthetic community.</title>
        <authorList>
            <person name="Hogle S.L."/>
        </authorList>
    </citation>
    <scope>NUCLEOTIDE SEQUENCE [LARGE SCALE GENOMIC DNA]</scope>
    <source>
        <strain evidence="1 2">HAMBI_3031</strain>
    </source>
</reference>
<keyword evidence="1" id="KW-0449">Lipoprotein</keyword>